<gene>
    <name evidence="1" type="ORF">HHU12_33635</name>
</gene>
<dbReference type="Gene3D" id="2.170.16.10">
    <property type="entry name" value="Hedgehog/Intein (Hint) domain"/>
    <property type="match status" value="1"/>
</dbReference>
<proteinExistence type="predicted"/>
<protein>
    <recommendedName>
        <fullName evidence="3">Intein C-terminal splicing domain-containing protein</fullName>
    </recommendedName>
</protein>
<dbReference type="AlphaFoldDB" id="A0A7X9S212"/>
<dbReference type="InterPro" id="IPR030934">
    <property type="entry name" value="Intein_C"/>
</dbReference>
<organism evidence="1 2">
    <name type="scientific">Flammeovirga aprica JL-4</name>
    <dbReference type="NCBI Taxonomy" id="694437"/>
    <lineage>
        <taxon>Bacteria</taxon>
        <taxon>Pseudomonadati</taxon>
        <taxon>Bacteroidota</taxon>
        <taxon>Cytophagia</taxon>
        <taxon>Cytophagales</taxon>
        <taxon>Flammeovirgaceae</taxon>
        <taxon>Flammeovirga</taxon>
    </lineage>
</organism>
<reference evidence="1 2" key="1">
    <citation type="submission" date="2020-04" db="EMBL/GenBank/DDBJ databases">
        <title>Flammeovirga sp. SR4, a novel species isolated from seawater.</title>
        <authorList>
            <person name="Wang X."/>
        </authorList>
    </citation>
    <scope>NUCLEOTIDE SEQUENCE [LARGE SCALE GENOMIC DNA]</scope>
    <source>
        <strain evidence="1 2">ATCC 23126</strain>
    </source>
</reference>
<dbReference type="EMBL" id="JABANE010000256">
    <property type="protein sequence ID" value="NME72949.1"/>
    <property type="molecule type" value="Genomic_DNA"/>
</dbReference>
<sequence length="266" mass="30419">ERVYNFEVEGYHSYYADGIYVHNDYELPKLIADKLDDLKLNKELKEAFELQYNAQESFRDAIAGNSKVVDAWLKLHDTVLKTNTYWLGRISRWEKSGLFFDYVKDGLNVKVFRGSNEIAELSEKLFTFKYSGFGGDIKCPLDKTTTLIGLYGDKSKKIGTSYFIDIGLYKNNLSPNNNPGGINVLNIIGWTWKKNKEWLENAIKRGDAIRIISDPSHPRTIWKNGIPPGKKGFNGKKTVTAKEIYILEKHGYSFDSTTSTYIPNSK</sequence>
<evidence type="ECO:0008006" key="3">
    <source>
        <dbReference type="Google" id="ProtNLM"/>
    </source>
</evidence>
<dbReference type="RefSeq" id="WP_169661102.1">
    <property type="nucleotide sequence ID" value="NZ_JABANE010000256.1"/>
</dbReference>
<evidence type="ECO:0000313" key="2">
    <source>
        <dbReference type="Proteomes" id="UP000576082"/>
    </source>
</evidence>
<evidence type="ECO:0000313" key="1">
    <source>
        <dbReference type="EMBL" id="NME72949.1"/>
    </source>
</evidence>
<dbReference type="InterPro" id="IPR036844">
    <property type="entry name" value="Hint_dom_sf"/>
</dbReference>
<dbReference type="PROSITE" id="PS50818">
    <property type="entry name" value="INTEIN_C_TER"/>
    <property type="match status" value="1"/>
</dbReference>
<dbReference type="Proteomes" id="UP000576082">
    <property type="component" value="Unassembled WGS sequence"/>
</dbReference>
<feature type="non-terminal residue" evidence="1">
    <location>
        <position position="1"/>
    </location>
</feature>
<name>A0A7X9S212_9BACT</name>
<accession>A0A7X9S212</accession>
<comment type="caution">
    <text evidence="1">The sequence shown here is derived from an EMBL/GenBank/DDBJ whole genome shotgun (WGS) entry which is preliminary data.</text>
</comment>
<keyword evidence="2" id="KW-1185">Reference proteome</keyword>
<dbReference type="NCBIfam" id="TIGR01443">
    <property type="entry name" value="intein_Cterm"/>
    <property type="match status" value="1"/>
</dbReference>
<dbReference type="SUPFAM" id="SSF51294">
    <property type="entry name" value="Hedgehog/intein (Hint) domain"/>
    <property type="match status" value="1"/>
</dbReference>